<feature type="domain" description="USP" evidence="2">
    <location>
        <begin position="470"/>
        <end position="821"/>
    </location>
</feature>
<dbReference type="SMART" id="SM00320">
    <property type="entry name" value="WD40"/>
    <property type="match status" value="2"/>
</dbReference>
<dbReference type="InterPro" id="IPR013520">
    <property type="entry name" value="Ribonucl_H"/>
</dbReference>
<dbReference type="InterPro" id="IPR001680">
    <property type="entry name" value="WD40_rpt"/>
</dbReference>
<dbReference type="SUPFAM" id="SSF54001">
    <property type="entry name" value="Cysteine proteinases"/>
    <property type="match status" value="1"/>
</dbReference>
<dbReference type="GO" id="GO:0000932">
    <property type="term" value="C:P-body"/>
    <property type="evidence" value="ECO:0007669"/>
    <property type="project" value="TreeGrafter"/>
</dbReference>
<dbReference type="EMBL" id="NHYE01004870">
    <property type="protein sequence ID" value="PPQ81436.1"/>
    <property type="molecule type" value="Genomic_DNA"/>
</dbReference>
<sequence>MVTSYKTISPISPLHGFGQPITALSFDPVSDILWVGLNSGTVSAYLGTRGARGPSFPVGGGVGVKKIAAGDTYVRALGNSHDGLGSWTKGGMNKWFFRPTSGNVISFSDAPASTNHLVASLDNSDMVLLSPVTGAAIRNIPGASIVTHMNLSHSLLIAGSADGYLRIYDTRSGVTRAGGAESTTKAHARSIQGLDTAGNFIFTIGLGERQSRPFPDPLVKVYDLRTMRPLPPVPFSAGPAFIHALPNQSSGIVIISNQGLVNIVDVSNISALNEFYQLDITTYIASTSISPSATYMAFGDAEGTVHMMSQAVGDMPLNGFEGQLVPWADTPSPLPNIDWAESTPLNSIGMPFFDTSLLSAWPSSLSSKMSKSIPPLGIPPQVLSSMKFNENIAYASLPKELRGRRNMVNVLPRKGIGRFRSGKRETELEVSSLGPDDDEIPRIYRRVEIEYSKFGIEDFDFGFFNSTNYSGLETHILNSYTNSIVQAMHYIHPVRALAKAHITVDCPREHCLLCEMGFVFRMLEDARGTNCQASNFCKTVGVLAQASNAIELIDYGREGPEVDYAQKIQTFHRFLLDHINSESILQTVPSSPSSLSPSPITELFGLAGTSAMVCSHCKDIREKRRLTHVVDLVYPNRVSHHENPTRIDTKECQAQANETAPITFSSLVQTSIFQQIPHKAPCQKCKQFSTFISQRSASSRQLPPVLAINASVYNDESFAYWQDHRGSTFLQPKITLRGQVSGEDDSEEVEYSVRALIIKISRKDRKSHLGAIVKVPEAEEQGLSSPWFLFNDFVVTDISERDALSFQKNWKVPAIIYLERSDLRSSVDSNALSNNLDPSILSKDSSISLNRDKNLIKHEFLLPEELPTPGTLVAIDAEFVSMQQEETEYRSDGTKKVLRPARLSLARVSVLRGSGPREGVPFIDDHIHTSEVIVDYLTEFSGIRYGDLDPVLSKYTLTPLKLVYKKLRLLVDSGCIFVGHGLSKDFRIISEDQVHSASSDCSHNISRYICPTRASN</sequence>
<organism evidence="3 4">
    <name type="scientific">Gymnopilus dilepis</name>
    <dbReference type="NCBI Taxonomy" id="231916"/>
    <lineage>
        <taxon>Eukaryota</taxon>
        <taxon>Fungi</taxon>
        <taxon>Dikarya</taxon>
        <taxon>Basidiomycota</taxon>
        <taxon>Agaricomycotina</taxon>
        <taxon>Agaricomycetes</taxon>
        <taxon>Agaricomycetidae</taxon>
        <taxon>Agaricales</taxon>
        <taxon>Agaricineae</taxon>
        <taxon>Hymenogastraceae</taxon>
        <taxon>Gymnopilus</taxon>
    </lineage>
</organism>
<dbReference type="PANTHER" id="PTHR15728:SF0">
    <property type="entry name" value="PAN2-PAN3 DEADENYLATION COMPLEX CATALYTIC SUBUNIT PAN2"/>
    <property type="match status" value="1"/>
</dbReference>
<dbReference type="Pfam" id="PF13423">
    <property type="entry name" value="UCH_1"/>
    <property type="match status" value="1"/>
</dbReference>
<dbReference type="InterPro" id="IPR036397">
    <property type="entry name" value="RNaseH_sf"/>
</dbReference>
<comment type="caution">
    <text evidence="3">The sequence shown here is derived from an EMBL/GenBank/DDBJ whole genome shotgun (WGS) entry which is preliminary data.</text>
</comment>
<dbReference type="Gene3D" id="2.130.10.10">
    <property type="entry name" value="YVTN repeat-like/Quinoprotein amine dehydrogenase"/>
    <property type="match status" value="1"/>
</dbReference>
<dbReference type="OrthoDB" id="16516at2759"/>
<dbReference type="FunCoup" id="A0A409WSI2">
    <property type="interactions" value="348"/>
</dbReference>
<dbReference type="GO" id="GO:0031251">
    <property type="term" value="C:PAN complex"/>
    <property type="evidence" value="ECO:0007669"/>
    <property type="project" value="TreeGrafter"/>
</dbReference>
<dbReference type="Pfam" id="PF20770">
    <property type="entry name" value="PAN2_N"/>
    <property type="match status" value="1"/>
</dbReference>
<dbReference type="SUPFAM" id="SSF50978">
    <property type="entry name" value="WD40 repeat-like"/>
    <property type="match status" value="1"/>
</dbReference>
<dbReference type="InParanoid" id="A0A409WSI2"/>
<dbReference type="Proteomes" id="UP000284706">
    <property type="component" value="Unassembled WGS sequence"/>
</dbReference>
<dbReference type="GO" id="GO:0000289">
    <property type="term" value="P:nuclear-transcribed mRNA poly(A) tail shortening"/>
    <property type="evidence" value="ECO:0007669"/>
    <property type="project" value="TreeGrafter"/>
</dbReference>
<dbReference type="AlphaFoldDB" id="A0A409WSI2"/>
<dbReference type="Pfam" id="PF00929">
    <property type="entry name" value="RNase_T"/>
    <property type="match status" value="1"/>
</dbReference>
<dbReference type="InterPro" id="IPR012337">
    <property type="entry name" value="RNaseH-like_sf"/>
</dbReference>
<dbReference type="InterPro" id="IPR038765">
    <property type="entry name" value="Papain-like_cys_pep_sf"/>
</dbReference>
<proteinExistence type="predicted"/>
<dbReference type="GO" id="GO:0003676">
    <property type="term" value="F:nucleic acid binding"/>
    <property type="evidence" value="ECO:0007669"/>
    <property type="project" value="InterPro"/>
</dbReference>
<dbReference type="STRING" id="231916.A0A409WSI2"/>
<keyword evidence="1" id="KW-0853">WD repeat</keyword>
<evidence type="ECO:0000313" key="3">
    <source>
        <dbReference type="EMBL" id="PPQ81436.1"/>
    </source>
</evidence>
<dbReference type="SUPFAM" id="SSF53098">
    <property type="entry name" value="Ribonuclease H-like"/>
    <property type="match status" value="1"/>
</dbReference>
<dbReference type="PROSITE" id="PS50235">
    <property type="entry name" value="USP_3"/>
    <property type="match status" value="1"/>
</dbReference>
<dbReference type="InterPro" id="IPR015943">
    <property type="entry name" value="WD40/YVTN_repeat-like_dom_sf"/>
</dbReference>
<keyword evidence="4" id="KW-1185">Reference proteome</keyword>
<evidence type="ECO:0000259" key="2">
    <source>
        <dbReference type="PROSITE" id="PS50235"/>
    </source>
</evidence>
<protein>
    <recommendedName>
        <fullName evidence="2">USP domain-containing protein</fullName>
    </recommendedName>
</protein>
<dbReference type="PANTHER" id="PTHR15728">
    <property type="entry name" value="DEADENYLATION COMPLEX CATALYTIC SUBUNIT PAN2"/>
    <property type="match status" value="1"/>
</dbReference>
<dbReference type="InterPro" id="IPR028889">
    <property type="entry name" value="USP"/>
</dbReference>
<dbReference type="Gene3D" id="3.90.70.10">
    <property type="entry name" value="Cysteine proteinases"/>
    <property type="match status" value="1"/>
</dbReference>
<gene>
    <name evidence="3" type="ORF">CVT26_007566</name>
</gene>
<dbReference type="InterPro" id="IPR050785">
    <property type="entry name" value="PAN2-PAN3_catalytic_subunit"/>
</dbReference>
<dbReference type="Gene3D" id="3.30.420.10">
    <property type="entry name" value="Ribonuclease H-like superfamily/Ribonuclease H"/>
    <property type="match status" value="1"/>
</dbReference>
<dbReference type="InterPro" id="IPR048841">
    <property type="entry name" value="PAN2_N"/>
</dbReference>
<dbReference type="InterPro" id="IPR036322">
    <property type="entry name" value="WD40_repeat_dom_sf"/>
</dbReference>
<evidence type="ECO:0000313" key="4">
    <source>
        <dbReference type="Proteomes" id="UP000284706"/>
    </source>
</evidence>
<reference evidence="3 4" key="1">
    <citation type="journal article" date="2018" name="Evol. Lett.">
        <title>Horizontal gene cluster transfer increased hallucinogenic mushroom diversity.</title>
        <authorList>
            <person name="Reynolds H.T."/>
            <person name="Vijayakumar V."/>
            <person name="Gluck-Thaler E."/>
            <person name="Korotkin H.B."/>
            <person name="Matheny P.B."/>
            <person name="Slot J.C."/>
        </authorList>
    </citation>
    <scope>NUCLEOTIDE SEQUENCE [LARGE SCALE GENOMIC DNA]</scope>
    <source>
        <strain evidence="3 4">SRW20</strain>
    </source>
</reference>
<dbReference type="GO" id="GO:0004535">
    <property type="term" value="F:poly(A)-specific ribonuclease activity"/>
    <property type="evidence" value="ECO:0007669"/>
    <property type="project" value="TreeGrafter"/>
</dbReference>
<dbReference type="InterPro" id="IPR028881">
    <property type="entry name" value="PAN2_UCH_dom"/>
</dbReference>
<evidence type="ECO:0000256" key="1">
    <source>
        <dbReference type="ARBA" id="ARBA00022574"/>
    </source>
</evidence>
<name>A0A409WSI2_9AGAR</name>
<accession>A0A409WSI2</accession>